<name>A0AAJ5UGA4_9ENTR</name>
<evidence type="ECO:0000256" key="1">
    <source>
        <dbReference type="SAM" id="SignalP"/>
    </source>
</evidence>
<accession>A0AAJ5UGA4</accession>
<sequence length="452" mass="47098">MKFPVIQLKHGLIAALLITSAPWAQAECRRVSSIGNGNNAIPQEVANMGYTAFSLTTNGDNAPINFGVLSIGTGSVTMAPPGTQLATANVDVISSGLHAPYAPNQILYKCPLSDADSLYEMYATVGNLNFYGGMSVSDVEGGYLTPAKNVAFRILNQKSGLYYTRVWQERKLSPTEYFIVGSSIYVPASAFSNITFELLKTNENGGLAYAESRNTLNTMNQAQATVRFKPVFGAVSPSVGDVGTSPSATAVDIVAVWGMRHGVNTVIHGETCIVSDFDQIVTLPPIGVDELNASMTSTNNFNVTLKCDAGATSGTVTNITKPPVAMGFLVTQPTALAQADTLGLKNASGGISHLLDNNYGTTGVASGVGIRIYKAGESTPLTLLSSNTTTGTGNAAGWYGFTDLLPDSAAMTGASGGIQYSGLFTASLEKLPGLPVTAGSVNAQAQIFVSLQ</sequence>
<feature type="signal peptide" evidence="1">
    <location>
        <begin position="1"/>
        <end position="26"/>
    </location>
</feature>
<dbReference type="InterPro" id="IPR036937">
    <property type="entry name" value="Adhesion_dom_fimbrial_sf"/>
</dbReference>
<dbReference type="SUPFAM" id="SSF49401">
    <property type="entry name" value="Bacterial adhesins"/>
    <property type="match status" value="1"/>
</dbReference>
<dbReference type="Proteomes" id="UP001210130">
    <property type="component" value="Chromosome"/>
</dbReference>
<protein>
    <submittedName>
        <fullName evidence="3">Fimbrial protein</fullName>
    </submittedName>
</protein>
<dbReference type="AlphaFoldDB" id="A0AAJ5UGA4"/>
<dbReference type="InterPro" id="IPR011228">
    <property type="entry name" value="UCP029766"/>
</dbReference>
<evidence type="ECO:0000259" key="2">
    <source>
        <dbReference type="Pfam" id="PF00419"/>
    </source>
</evidence>
<dbReference type="EMBL" id="CP112887">
    <property type="protein sequence ID" value="WBW63008.1"/>
    <property type="molecule type" value="Genomic_DNA"/>
</dbReference>
<keyword evidence="1" id="KW-0732">Signal</keyword>
<dbReference type="InterPro" id="IPR000259">
    <property type="entry name" value="Adhesion_dom_fimbrial"/>
</dbReference>
<dbReference type="RefSeq" id="WP_131050463.1">
    <property type="nucleotide sequence ID" value="NZ_CP112887.1"/>
</dbReference>
<proteinExistence type="predicted"/>
<dbReference type="PIRSF" id="PIRSF029766">
    <property type="entry name" value="UCP029766"/>
    <property type="match status" value="1"/>
</dbReference>
<dbReference type="GO" id="GO:0007155">
    <property type="term" value="P:cell adhesion"/>
    <property type="evidence" value="ECO:0007669"/>
    <property type="project" value="InterPro"/>
</dbReference>
<evidence type="ECO:0000313" key="3">
    <source>
        <dbReference type="EMBL" id="WBW63008.1"/>
    </source>
</evidence>
<evidence type="ECO:0000313" key="4">
    <source>
        <dbReference type="Proteomes" id="UP001210130"/>
    </source>
</evidence>
<dbReference type="InterPro" id="IPR008966">
    <property type="entry name" value="Adhesion_dom_sf"/>
</dbReference>
<gene>
    <name evidence="3" type="ORF">OR613_08925</name>
</gene>
<feature type="chain" id="PRO_5042541629" evidence="1">
    <location>
        <begin position="27"/>
        <end position="452"/>
    </location>
</feature>
<dbReference type="GO" id="GO:0009289">
    <property type="term" value="C:pilus"/>
    <property type="evidence" value="ECO:0007669"/>
    <property type="project" value="InterPro"/>
</dbReference>
<reference evidence="3 4" key="1">
    <citation type="journal article" date="2023" name="Microbiol. Resour. Announc.">
        <title>Complete Genome Sequence of the First Colistin-Resistant Raoultella electrica Strain.</title>
        <authorList>
            <person name="Aldeia C."/>
            <person name="Campos-Madueno E.I."/>
            <person name="Sendi P."/>
            <person name="Endimiani A."/>
        </authorList>
    </citation>
    <scope>NUCLEOTIDE SEQUENCE [LARGE SCALE GENOMIC DNA]</scope>
    <source>
        <strain evidence="3 4">S2-IND-01-C</strain>
    </source>
</reference>
<organism evidence="3 4">
    <name type="scientific">Klebsiella electrica</name>
    <dbReference type="NCBI Taxonomy" id="1259973"/>
    <lineage>
        <taxon>Bacteria</taxon>
        <taxon>Pseudomonadati</taxon>
        <taxon>Pseudomonadota</taxon>
        <taxon>Gammaproteobacteria</taxon>
        <taxon>Enterobacterales</taxon>
        <taxon>Enterobacteriaceae</taxon>
        <taxon>Klebsiella/Raoultella group</taxon>
        <taxon>Klebsiella</taxon>
    </lineage>
</organism>
<feature type="domain" description="Fimbrial-type adhesion" evidence="2">
    <location>
        <begin position="268"/>
        <end position="451"/>
    </location>
</feature>
<keyword evidence="4" id="KW-1185">Reference proteome</keyword>
<dbReference type="Pfam" id="PF00419">
    <property type="entry name" value="Fimbrial"/>
    <property type="match status" value="1"/>
</dbReference>
<dbReference type="Gene3D" id="2.60.40.1090">
    <property type="entry name" value="Fimbrial-type adhesion domain"/>
    <property type="match status" value="1"/>
</dbReference>